<comment type="caution">
    <text evidence="3">The sequence shown here is derived from an EMBL/GenBank/DDBJ whole genome shotgun (WGS) entry which is preliminary data.</text>
</comment>
<keyword evidence="2" id="KW-0698">rRNA processing</keyword>
<dbReference type="InterPro" id="IPR019398">
    <property type="entry name" value="Pre-rRNA_process_TSR2"/>
</dbReference>
<evidence type="ECO:0000313" key="4">
    <source>
        <dbReference type="Proteomes" id="UP000265520"/>
    </source>
</evidence>
<accession>A0A392N1G0</accession>
<dbReference type="EMBL" id="LXQA010025428">
    <property type="protein sequence ID" value="MCH93636.1"/>
    <property type="molecule type" value="Genomic_DNA"/>
</dbReference>
<dbReference type="Proteomes" id="UP000265520">
    <property type="component" value="Unassembled WGS sequence"/>
</dbReference>
<proteinExistence type="inferred from homology"/>
<organism evidence="3 4">
    <name type="scientific">Trifolium medium</name>
    <dbReference type="NCBI Taxonomy" id="97028"/>
    <lineage>
        <taxon>Eukaryota</taxon>
        <taxon>Viridiplantae</taxon>
        <taxon>Streptophyta</taxon>
        <taxon>Embryophyta</taxon>
        <taxon>Tracheophyta</taxon>
        <taxon>Spermatophyta</taxon>
        <taxon>Magnoliopsida</taxon>
        <taxon>eudicotyledons</taxon>
        <taxon>Gunneridae</taxon>
        <taxon>Pentapetalae</taxon>
        <taxon>rosids</taxon>
        <taxon>fabids</taxon>
        <taxon>Fabales</taxon>
        <taxon>Fabaceae</taxon>
        <taxon>Papilionoideae</taxon>
        <taxon>50 kb inversion clade</taxon>
        <taxon>NPAAA clade</taxon>
        <taxon>Hologalegina</taxon>
        <taxon>IRL clade</taxon>
        <taxon>Trifolieae</taxon>
        <taxon>Trifolium</taxon>
    </lineage>
</organism>
<sequence>MVVHRGVLNGGPMKVFREGISLVINFWWQIRRFVKQERYRDLDQIRRCLFDWFIQSKIPPSVPSATMKLEHLLHLYGIDIIYLDNSLQEVSEQLVVMYLECLQGDFSSVEIIQEANCRLARHLIRPNSSEVDDASQVFRQGICLLMENLWVRNVFIHHLCHSNPHPMLQQLADDILFWFTQTIKPLSLAYLERILRNELYSLPINHYVAATNGITKEVATKLMRMHKECLQGNFSSVEILREESLNQDKLGMSERIGVAPLAAAVPVVSEKIR</sequence>
<name>A0A392N1G0_9FABA</name>
<keyword evidence="4" id="KW-1185">Reference proteome</keyword>
<protein>
    <submittedName>
        <fullName evidence="3">Pre-mRNA-splicing factor prp45</fullName>
    </submittedName>
</protein>
<comment type="similarity">
    <text evidence="1">Belongs to the TSR2 family.</text>
</comment>
<dbReference type="GO" id="GO:0006364">
    <property type="term" value="P:rRNA processing"/>
    <property type="evidence" value="ECO:0007669"/>
    <property type="project" value="UniProtKB-KW"/>
</dbReference>
<evidence type="ECO:0000313" key="3">
    <source>
        <dbReference type="EMBL" id="MCH93636.1"/>
    </source>
</evidence>
<dbReference type="AlphaFoldDB" id="A0A392N1G0"/>
<dbReference type="PANTHER" id="PTHR21250">
    <property type="entry name" value="PRE-RRNA-PROCESSING PROTEIN TSR2 HOMOLOG"/>
    <property type="match status" value="1"/>
</dbReference>
<feature type="non-terminal residue" evidence="3">
    <location>
        <position position="273"/>
    </location>
</feature>
<evidence type="ECO:0000256" key="2">
    <source>
        <dbReference type="ARBA" id="ARBA00022552"/>
    </source>
</evidence>
<reference evidence="3 4" key="1">
    <citation type="journal article" date="2018" name="Front. Plant Sci.">
        <title>Red Clover (Trifolium pratense) and Zigzag Clover (T. medium) - A Picture of Genomic Similarities and Differences.</title>
        <authorList>
            <person name="Dluhosova J."/>
            <person name="Istvanek J."/>
            <person name="Nedelnik J."/>
            <person name="Repkova J."/>
        </authorList>
    </citation>
    <scope>NUCLEOTIDE SEQUENCE [LARGE SCALE GENOMIC DNA]</scope>
    <source>
        <strain evidence="4">cv. 10/8</strain>
        <tissue evidence="3">Leaf</tissue>
    </source>
</reference>
<evidence type="ECO:0000256" key="1">
    <source>
        <dbReference type="ARBA" id="ARBA00006524"/>
    </source>
</evidence>